<evidence type="ECO:0008006" key="3">
    <source>
        <dbReference type="Google" id="ProtNLM"/>
    </source>
</evidence>
<reference evidence="1 2" key="1">
    <citation type="submission" date="2020-10" db="EMBL/GenBank/DDBJ databases">
        <title>The Coptis chinensis genome and diversification of protoberbering-type alkaloids.</title>
        <authorList>
            <person name="Wang B."/>
            <person name="Shu S."/>
            <person name="Song C."/>
            <person name="Liu Y."/>
        </authorList>
    </citation>
    <scope>NUCLEOTIDE SEQUENCE [LARGE SCALE GENOMIC DNA]</scope>
    <source>
        <strain evidence="1">HL-2020</strain>
        <tissue evidence="1">Leaf</tissue>
    </source>
</reference>
<sequence>MLIQGDQWKLPVNFIHLLQHHGIEMATFQMIVLILIVWSPDSRGLFYHFGLCSDAKMQRRGIRIASVCCMCFKDTNELMHLLWACEFALSLWAWIATRFGFETLFCPFEKLFLWLKDAVRPFGICGAQLL</sequence>
<accession>A0A835J1S5</accession>
<proteinExistence type="predicted"/>
<dbReference type="AlphaFoldDB" id="A0A835J1S5"/>
<dbReference type="OrthoDB" id="696485at2759"/>
<evidence type="ECO:0000313" key="1">
    <source>
        <dbReference type="EMBL" id="KAF9625543.1"/>
    </source>
</evidence>
<protein>
    <recommendedName>
        <fullName evidence="3">Reverse transcriptase zinc-binding domain-containing protein</fullName>
    </recommendedName>
</protein>
<evidence type="ECO:0000313" key="2">
    <source>
        <dbReference type="Proteomes" id="UP000631114"/>
    </source>
</evidence>
<dbReference type="Proteomes" id="UP000631114">
    <property type="component" value="Unassembled WGS sequence"/>
</dbReference>
<keyword evidence="2" id="KW-1185">Reference proteome</keyword>
<gene>
    <name evidence="1" type="ORF">IFM89_024298</name>
</gene>
<organism evidence="1 2">
    <name type="scientific">Coptis chinensis</name>
    <dbReference type="NCBI Taxonomy" id="261450"/>
    <lineage>
        <taxon>Eukaryota</taxon>
        <taxon>Viridiplantae</taxon>
        <taxon>Streptophyta</taxon>
        <taxon>Embryophyta</taxon>
        <taxon>Tracheophyta</taxon>
        <taxon>Spermatophyta</taxon>
        <taxon>Magnoliopsida</taxon>
        <taxon>Ranunculales</taxon>
        <taxon>Ranunculaceae</taxon>
        <taxon>Coptidoideae</taxon>
        <taxon>Coptis</taxon>
    </lineage>
</organism>
<comment type="caution">
    <text evidence="1">The sequence shown here is derived from an EMBL/GenBank/DDBJ whole genome shotgun (WGS) entry which is preliminary data.</text>
</comment>
<dbReference type="EMBL" id="JADFTS010000001">
    <property type="protein sequence ID" value="KAF9625543.1"/>
    <property type="molecule type" value="Genomic_DNA"/>
</dbReference>
<name>A0A835J1S5_9MAGN</name>